<dbReference type="GO" id="GO:0016020">
    <property type="term" value="C:membrane"/>
    <property type="evidence" value="ECO:0007669"/>
    <property type="project" value="UniProtKB-SubCell"/>
</dbReference>
<evidence type="ECO:0000256" key="5">
    <source>
        <dbReference type="SAM" id="Phobius"/>
    </source>
</evidence>
<feature type="transmembrane region" description="Helical" evidence="5">
    <location>
        <begin position="367"/>
        <end position="386"/>
    </location>
</feature>
<dbReference type="GO" id="GO:0016874">
    <property type="term" value="F:ligase activity"/>
    <property type="evidence" value="ECO:0007669"/>
    <property type="project" value="UniProtKB-KW"/>
</dbReference>
<dbReference type="Proteomes" id="UP000050326">
    <property type="component" value="Unassembled WGS sequence"/>
</dbReference>
<feature type="transmembrane region" description="Helical" evidence="5">
    <location>
        <begin position="6"/>
        <end position="25"/>
    </location>
</feature>
<accession>A0A0P8WJG0</accession>
<name>A0A0P8WJG0_9CLOT</name>
<proteinExistence type="predicted"/>
<evidence type="ECO:0000256" key="1">
    <source>
        <dbReference type="ARBA" id="ARBA00004141"/>
    </source>
</evidence>
<evidence type="ECO:0000259" key="6">
    <source>
        <dbReference type="Pfam" id="PF04932"/>
    </source>
</evidence>
<feature type="domain" description="O-antigen ligase-related" evidence="6">
    <location>
        <begin position="180"/>
        <end position="319"/>
    </location>
</feature>
<keyword evidence="2 5" id="KW-0812">Transmembrane</keyword>
<comment type="caution">
    <text evidence="7">The sequence shown here is derived from an EMBL/GenBank/DDBJ whole genome shotgun (WGS) entry which is preliminary data.</text>
</comment>
<evidence type="ECO:0000256" key="4">
    <source>
        <dbReference type="ARBA" id="ARBA00023136"/>
    </source>
</evidence>
<organism evidence="7 8">
    <name type="scientific">Oxobacter pfennigii</name>
    <dbReference type="NCBI Taxonomy" id="36849"/>
    <lineage>
        <taxon>Bacteria</taxon>
        <taxon>Bacillati</taxon>
        <taxon>Bacillota</taxon>
        <taxon>Clostridia</taxon>
        <taxon>Eubacteriales</taxon>
        <taxon>Clostridiaceae</taxon>
        <taxon>Oxobacter</taxon>
    </lineage>
</organism>
<feature type="transmembrane region" description="Helical" evidence="5">
    <location>
        <begin position="302"/>
        <end position="321"/>
    </location>
</feature>
<feature type="transmembrane region" description="Helical" evidence="5">
    <location>
        <begin position="37"/>
        <end position="56"/>
    </location>
</feature>
<keyword evidence="7" id="KW-0436">Ligase</keyword>
<keyword evidence="4 5" id="KW-0472">Membrane</keyword>
<reference evidence="7 8" key="1">
    <citation type="submission" date="2015-09" db="EMBL/GenBank/DDBJ databases">
        <title>Genome sequence of Oxobacter pfennigii DSM 3222.</title>
        <authorList>
            <person name="Poehlein A."/>
            <person name="Bengelsdorf F.R."/>
            <person name="Schiel-Bengelsdorf B."/>
            <person name="Duerre P."/>
            <person name="Daniel R."/>
        </authorList>
    </citation>
    <scope>NUCLEOTIDE SEQUENCE [LARGE SCALE GENOMIC DNA]</scope>
    <source>
        <strain evidence="7 8">DSM 3222</strain>
    </source>
</reference>
<feature type="transmembrane region" description="Helical" evidence="5">
    <location>
        <begin position="175"/>
        <end position="208"/>
    </location>
</feature>
<feature type="transmembrane region" description="Helical" evidence="5">
    <location>
        <begin position="149"/>
        <end position="166"/>
    </location>
</feature>
<dbReference type="EMBL" id="LKET01000068">
    <property type="protein sequence ID" value="KPU42293.1"/>
    <property type="molecule type" value="Genomic_DNA"/>
</dbReference>
<feature type="transmembrane region" description="Helical" evidence="5">
    <location>
        <begin position="62"/>
        <end position="80"/>
    </location>
</feature>
<evidence type="ECO:0000313" key="8">
    <source>
        <dbReference type="Proteomes" id="UP000050326"/>
    </source>
</evidence>
<dbReference type="Pfam" id="PF04932">
    <property type="entry name" value="Wzy_C"/>
    <property type="match status" value="1"/>
</dbReference>
<evidence type="ECO:0000256" key="3">
    <source>
        <dbReference type="ARBA" id="ARBA00022989"/>
    </source>
</evidence>
<dbReference type="InterPro" id="IPR007016">
    <property type="entry name" value="O-antigen_ligase-rel_domated"/>
</dbReference>
<dbReference type="PANTHER" id="PTHR37422:SF13">
    <property type="entry name" value="LIPOPOLYSACCHARIDE BIOSYNTHESIS PROTEIN PA4999-RELATED"/>
    <property type="match status" value="1"/>
</dbReference>
<keyword evidence="3 5" id="KW-1133">Transmembrane helix</keyword>
<dbReference type="AlphaFoldDB" id="A0A0P8WJG0"/>
<feature type="transmembrane region" description="Helical" evidence="5">
    <location>
        <begin position="214"/>
        <end position="237"/>
    </location>
</feature>
<dbReference type="InterPro" id="IPR051533">
    <property type="entry name" value="WaaL-like"/>
</dbReference>
<feature type="transmembrane region" description="Helical" evidence="5">
    <location>
        <begin position="92"/>
        <end position="109"/>
    </location>
</feature>
<dbReference type="PANTHER" id="PTHR37422">
    <property type="entry name" value="TEICHURONIC ACID BIOSYNTHESIS PROTEIN TUAE"/>
    <property type="match status" value="1"/>
</dbReference>
<dbReference type="STRING" id="36849.OXPF_40780"/>
<sequence length="403" mass="45223">MLTLATLFFVISPYTSILPLLYAAYKAVVNNCFIPKSPFNTGMFLLFIWSLIVGIINESPLSTAAALLILIYFLMGIYLHNYFTETEKIESLMYYILIFSGVSAVIAIIEKCTAAFYKYVGWGQIFGIPKQFITYDGYRVYSTFGNPNIAGTWFAAVILISLYFFGKHKGFKKALFFWAVCFFTCVFILTGSRGAVLGLLPALIVYGLMKKDKWTYNLTFVIFIIIAGVMFVTPALMPQIHSANSPMIHAVNNSISSREAIWQGCLNMFKYKPLTGYGLLGIYSASKNIFHQYHRTLHGHNIIITLAATLGIVGLGIYLFIKKYIAEGLYFLSREKCDLAPLLAGIQVIILGHGLVDFTIMVPQIGMLYLGSLSIINSLVLQYSNYNEGIYIFSPWFTTKRTA</sequence>
<evidence type="ECO:0000256" key="2">
    <source>
        <dbReference type="ARBA" id="ARBA00022692"/>
    </source>
</evidence>
<evidence type="ECO:0000313" key="7">
    <source>
        <dbReference type="EMBL" id="KPU42293.1"/>
    </source>
</evidence>
<keyword evidence="8" id="KW-1185">Reference proteome</keyword>
<comment type="subcellular location">
    <subcellularLocation>
        <location evidence="1">Membrane</location>
        <topology evidence="1">Multi-pass membrane protein</topology>
    </subcellularLocation>
</comment>
<gene>
    <name evidence="7" type="ORF">OXPF_40780</name>
</gene>
<protein>
    <submittedName>
        <fullName evidence="7">O-antigen ligase</fullName>
    </submittedName>
</protein>